<sequence length="145" mass="16294">MAKTYRMNAGTCVINRVFHTMTRLGLGKGYRYNLTVRGRKSGRSYSTPVDVMAHGDERWLVAAYGVSQWVRNARAAGQVGLSRGGRSRMLKVVELGPEESVPVLRQYWREVPVTRAYFDVTGESSDEEFAAEAARHPVFRLEPLA</sequence>
<evidence type="ECO:0000313" key="1">
    <source>
        <dbReference type="EMBL" id="MEW2364427.1"/>
    </source>
</evidence>
<protein>
    <submittedName>
        <fullName evidence="1">Nitroreductase family deazaflavin-dependent oxidoreductase</fullName>
    </submittedName>
</protein>
<keyword evidence="2" id="KW-1185">Reference proteome</keyword>
<accession>A0ABV3M1B4</accession>
<dbReference type="InterPro" id="IPR004378">
    <property type="entry name" value="F420H2_quin_Rdtase"/>
</dbReference>
<gene>
    <name evidence="1" type="ORF">AB0887_21110</name>
</gene>
<dbReference type="Proteomes" id="UP001553843">
    <property type="component" value="Unassembled WGS sequence"/>
</dbReference>
<proteinExistence type="predicted"/>
<reference evidence="1 2" key="1">
    <citation type="submission" date="2024-06" db="EMBL/GenBank/DDBJ databases">
        <title>The Natural Products Discovery Center: Release of the First 8490 Sequenced Strains for Exploring Actinobacteria Biosynthetic Diversity.</title>
        <authorList>
            <person name="Kalkreuter E."/>
            <person name="Kautsar S.A."/>
            <person name="Yang D."/>
            <person name="Bader C.D."/>
            <person name="Teijaro C.N."/>
            <person name="Fluegel L."/>
            <person name="Davis C.M."/>
            <person name="Simpson J.R."/>
            <person name="Lauterbach L."/>
            <person name="Steele A.D."/>
            <person name="Gui C."/>
            <person name="Meng S."/>
            <person name="Li G."/>
            <person name="Viehrig K."/>
            <person name="Ye F."/>
            <person name="Su P."/>
            <person name="Kiefer A.F."/>
            <person name="Nichols A."/>
            <person name="Cepeda A.J."/>
            <person name="Yan W."/>
            <person name="Fan B."/>
            <person name="Jiang Y."/>
            <person name="Adhikari A."/>
            <person name="Zheng C.-J."/>
            <person name="Schuster L."/>
            <person name="Cowan T.M."/>
            <person name="Smanski M.J."/>
            <person name="Chevrette M.G."/>
            <person name="De Carvalho L.P.S."/>
            <person name="Shen B."/>
        </authorList>
    </citation>
    <scope>NUCLEOTIDE SEQUENCE [LARGE SCALE GENOMIC DNA]</scope>
    <source>
        <strain evidence="1 2">NPDC047833</strain>
    </source>
</reference>
<evidence type="ECO:0000313" key="2">
    <source>
        <dbReference type="Proteomes" id="UP001553843"/>
    </source>
</evidence>
<dbReference type="RefSeq" id="WP_359771906.1">
    <property type="nucleotide sequence ID" value="NZ_JBEYRR010000001.1"/>
</dbReference>
<dbReference type="InterPro" id="IPR012349">
    <property type="entry name" value="Split_barrel_FMN-bd"/>
</dbReference>
<comment type="caution">
    <text evidence="1">The sequence shown here is derived from an EMBL/GenBank/DDBJ whole genome shotgun (WGS) entry which is preliminary data.</text>
</comment>
<organism evidence="1 2">
    <name type="scientific">Streptomyces huasconensis</name>
    <dbReference type="NCBI Taxonomy" id="1854574"/>
    <lineage>
        <taxon>Bacteria</taxon>
        <taxon>Bacillati</taxon>
        <taxon>Actinomycetota</taxon>
        <taxon>Actinomycetes</taxon>
        <taxon>Kitasatosporales</taxon>
        <taxon>Streptomycetaceae</taxon>
        <taxon>Streptomyces</taxon>
    </lineage>
</organism>
<dbReference type="NCBIfam" id="TIGR00026">
    <property type="entry name" value="hi_GC_TIGR00026"/>
    <property type="match status" value="1"/>
</dbReference>
<dbReference type="EMBL" id="JBEYRS010000008">
    <property type="protein sequence ID" value="MEW2364427.1"/>
    <property type="molecule type" value="Genomic_DNA"/>
</dbReference>
<dbReference type="Pfam" id="PF04075">
    <property type="entry name" value="F420H2_quin_red"/>
    <property type="match status" value="1"/>
</dbReference>
<name>A0ABV3M1B4_9ACTN</name>
<dbReference type="Gene3D" id="2.30.110.10">
    <property type="entry name" value="Electron Transport, Fmn-binding Protein, Chain A"/>
    <property type="match status" value="1"/>
</dbReference>